<keyword evidence="2" id="KW-0689">Ribosomal protein</keyword>
<dbReference type="PANTHER" id="PTHR13528">
    <property type="entry name" value="39S RIBOSOMAL PROTEIN L28, MITOCHONDRIAL"/>
    <property type="match status" value="1"/>
</dbReference>
<dbReference type="EMBL" id="JAODUP010000583">
    <property type="protein sequence ID" value="KAK2146787.1"/>
    <property type="molecule type" value="Genomic_DNA"/>
</dbReference>
<dbReference type="GO" id="GO:0006412">
    <property type="term" value="P:translation"/>
    <property type="evidence" value="ECO:0007669"/>
    <property type="project" value="InterPro"/>
</dbReference>
<gene>
    <name evidence="7" type="ORF">LSH36_583g01046</name>
</gene>
<dbReference type="InterPro" id="IPR037147">
    <property type="entry name" value="Ribosomal_bL28_sf"/>
</dbReference>
<evidence type="ECO:0000256" key="5">
    <source>
        <dbReference type="ARBA" id="ARBA00035269"/>
    </source>
</evidence>
<dbReference type="NCBIfam" id="TIGR00009">
    <property type="entry name" value="L28"/>
    <property type="match status" value="1"/>
</dbReference>
<dbReference type="AlphaFoldDB" id="A0AAD9J545"/>
<evidence type="ECO:0000256" key="6">
    <source>
        <dbReference type="ARBA" id="ARBA00035538"/>
    </source>
</evidence>
<dbReference type="InterPro" id="IPR001383">
    <property type="entry name" value="Ribosomal_bL28_bact-type"/>
</dbReference>
<evidence type="ECO:0000256" key="4">
    <source>
        <dbReference type="ARBA" id="ARBA00035265"/>
    </source>
</evidence>
<keyword evidence="8" id="KW-1185">Reference proteome</keyword>
<dbReference type="InterPro" id="IPR026569">
    <property type="entry name" value="Ribosomal_bL28"/>
</dbReference>
<dbReference type="InterPro" id="IPR034704">
    <property type="entry name" value="Ribosomal_bL28/bL31-like_sf"/>
</dbReference>
<organism evidence="7 8">
    <name type="scientific">Paralvinella palmiformis</name>
    <dbReference type="NCBI Taxonomy" id="53620"/>
    <lineage>
        <taxon>Eukaryota</taxon>
        <taxon>Metazoa</taxon>
        <taxon>Spiralia</taxon>
        <taxon>Lophotrochozoa</taxon>
        <taxon>Annelida</taxon>
        <taxon>Polychaeta</taxon>
        <taxon>Sedentaria</taxon>
        <taxon>Canalipalpata</taxon>
        <taxon>Terebellida</taxon>
        <taxon>Terebelliformia</taxon>
        <taxon>Alvinellidae</taxon>
        <taxon>Paralvinella</taxon>
    </lineage>
</organism>
<keyword evidence="3" id="KW-0687">Ribonucleoprotein</keyword>
<dbReference type="SUPFAM" id="SSF143800">
    <property type="entry name" value="L28p-like"/>
    <property type="match status" value="1"/>
</dbReference>
<evidence type="ECO:0000256" key="3">
    <source>
        <dbReference type="ARBA" id="ARBA00023274"/>
    </source>
</evidence>
<accession>A0AAD9J545</accession>
<comment type="caution">
    <text evidence="7">The sequence shown here is derived from an EMBL/GenBank/DDBJ whole genome shotgun (WGS) entry which is preliminary data.</text>
</comment>
<dbReference type="HAMAP" id="MF_00373">
    <property type="entry name" value="Ribosomal_bL28"/>
    <property type="match status" value="1"/>
</dbReference>
<dbReference type="Proteomes" id="UP001208570">
    <property type="component" value="Unassembled WGS sequence"/>
</dbReference>
<dbReference type="GO" id="GO:0005840">
    <property type="term" value="C:ribosome"/>
    <property type="evidence" value="ECO:0007669"/>
    <property type="project" value="UniProtKB-KW"/>
</dbReference>
<dbReference type="GO" id="GO:1990904">
    <property type="term" value="C:ribonucleoprotein complex"/>
    <property type="evidence" value="ECO:0007669"/>
    <property type="project" value="UniProtKB-KW"/>
</dbReference>
<dbReference type="PANTHER" id="PTHR13528:SF2">
    <property type="entry name" value="LARGE RIBOSOMAL SUBUNIT PROTEIN BL28M"/>
    <property type="match status" value="1"/>
</dbReference>
<reference evidence="7" key="1">
    <citation type="journal article" date="2023" name="Mol. Biol. Evol.">
        <title>Third-Generation Sequencing Reveals the Adaptive Role of the Epigenome in Three Deep-Sea Polychaetes.</title>
        <authorList>
            <person name="Perez M."/>
            <person name="Aroh O."/>
            <person name="Sun Y."/>
            <person name="Lan Y."/>
            <person name="Juniper S.K."/>
            <person name="Young C.R."/>
            <person name="Angers B."/>
            <person name="Qian P.Y."/>
        </authorList>
    </citation>
    <scope>NUCLEOTIDE SEQUENCE</scope>
    <source>
        <strain evidence="7">P08H-3</strain>
    </source>
</reference>
<protein>
    <recommendedName>
        <fullName evidence="4">Large ribosomal subunit protein bL28c</fullName>
    </recommendedName>
    <alternativeName>
        <fullName evidence="6">39S ribosomal protein L28, mitochondrial</fullName>
    </alternativeName>
    <alternativeName>
        <fullName evidence="5">Large ribosomal subunit protein bL28m</fullName>
    </alternativeName>
</protein>
<evidence type="ECO:0000313" key="8">
    <source>
        <dbReference type="Proteomes" id="UP001208570"/>
    </source>
</evidence>
<comment type="similarity">
    <text evidence="1">Belongs to the bacterial ribosomal protein bL28 family.</text>
</comment>
<sequence length="78" mass="8987">MRQCVLTGKRASFGKNVSHAHNKTSKKQSTNIQKKRIYIPEKNKFVRIKVSAHAIRTIEKIGLLLFLKKKGLRLQDIT</sequence>
<name>A0AAD9J545_9ANNE</name>
<evidence type="ECO:0000313" key="7">
    <source>
        <dbReference type="EMBL" id="KAK2146787.1"/>
    </source>
</evidence>
<evidence type="ECO:0000256" key="2">
    <source>
        <dbReference type="ARBA" id="ARBA00022980"/>
    </source>
</evidence>
<dbReference type="Pfam" id="PF00830">
    <property type="entry name" value="Ribosomal_L28"/>
    <property type="match status" value="1"/>
</dbReference>
<proteinExistence type="inferred from homology"/>
<dbReference type="Gene3D" id="2.30.170.40">
    <property type="entry name" value="Ribosomal protein L28/L24"/>
    <property type="match status" value="1"/>
</dbReference>
<evidence type="ECO:0000256" key="1">
    <source>
        <dbReference type="ARBA" id="ARBA00008760"/>
    </source>
</evidence>
<dbReference type="GO" id="GO:0003735">
    <property type="term" value="F:structural constituent of ribosome"/>
    <property type="evidence" value="ECO:0007669"/>
    <property type="project" value="InterPro"/>
</dbReference>